<dbReference type="PANTHER" id="PTHR21403:SF10">
    <property type="entry name" value="ATP PHOSPHORIBOSYLTRANSFERASE"/>
    <property type="match status" value="1"/>
</dbReference>
<dbReference type="NCBIfam" id="TIGR00070">
    <property type="entry name" value="hisG"/>
    <property type="match status" value="1"/>
</dbReference>
<dbReference type="UniPathway" id="UPA00031">
    <property type="reaction ID" value="UER00006"/>
</dbReference>
<comment type="similarity">
    <text evidence="5 18">Belongs to the ATP phosphoribosyltransferase family. Long subfamily.</text>
</comment>
<dbReference type="PANTHER" id="PTHR21403">
    <property type="entry name" value="ATP PHOSPHORIBOSYLTRANSFERASE ATP-PRTASE"/>
    <property type="match status" value="1"/>
</dbReference>
<accession>A0A133VA87</accession>
<evidence type="ECO:0000256" key="15">
    <source>
        <dbReference type="ARBA" id="ARBA00022842"/>
    </source>
</evidence>
<evidence type="ECO:0000256" key="10">
    <source>
        <dbReference type="ARBA" id="ARBA00022676"/>
    </source>
</evidence>
<protein>
    <recommendedName>
        <fullName evidence="7 18">ATP phosphoribosyltransferase</fullName>
        <shortName evidence="18">ATP-PRT</shortName>
        <shortName evidence="18">ATP-PRTase</shortName>
        <ecNumber evidence="6 18">2.4.2.17</ecNumber>
    </recommendedName>
</protein>
<dbReference type="InterPro" id="IPR013115">
    <property type="entry name" value="HisG_C"/>
</dbReference>
<dbReference type="SUPFAM" id="SSF54913">
    <property type="entry name" value="GlnB-like"/>
    <property type="match status" value="1"/>
</dbReference>
<dbReference type="AlphaFoldDB" id="A0A133VA87"/>
<dbReference type="SUPFAM" id="SSF53850">
    <property type="entry name" value="Periplasmic binding protein-like II"/>
    <property type="match status" value="1"/>
</dbReference>
<evidence type="ECO:0000256" key="12">
    <source>
        <dbReference type="ARBA" id="ARBA00022723"/>
    </source>
</evidence>
<dbReference type="InterPro" id="IPR001348">
    <property type="entry name" value="ATP_PRibTrfase_HisG"/>
</dbReference>
<dbReference type="Pfam" id="PF08029">
    <property type="entry name" value="HisG_C"/>
    <property type="match status" value="1"/>
</dbReference>
<dbReference type="GO" id="GO:0003879">
    <property type="term" value="F:ATP phosphoribosyltransferase activity"/>
    <property type="evidence" value="ECO:0007669"/>
    <property type="project" value="UniProtKB-UniRule"/>
</dbReference>
<gene>
    <name evidence="18" type="primary">hisG</name>
    <name evidence="21" type="ORF">AKJ45_01845</name>
</gene>
<dbReference type="EC" id="2.4.2.17" evidence="6 18"/>
<comment type="activity regulation">
    <text evidence="18">Feedback inhibited by histidine.</text>
</comment>
<reference evidence="21 22" key="1">
    <citation type="journal article" date="2016" name="Sci. Rep.">
        <title>Metabolic traits of an uncultured archaeal lineage -MSBL1- from brine pools of the Red Sea.</title>
        <authorList>
            <person name="Mwirichia R."/>
            <person name="Alam I."/>
            <person name="Rashid M."/>
            <person name="Vinu M."/>
            <person name="Ba-Alawi W."/>
            <person name="Anthony Kamau A."/>
            <person name="Kamanda Ngugi D."/>
            <person name="Goker M."/>
            <person name="Klenk H.P."/>
            <person name="Bajic V."/>
            <person name="Stingl U."/>
        </authorList>
    </citation>
    <scope>NUCLEOTIDE SEQUENCE [LARGE SCALE GENOMIC DNA]</scope>
    <source>
        <strain evidence="21">SCGC-AAA261F19</strain>
    </source>
</reference>
<name>A0A133VA87_9EURY</name>
<evidence type="ECO:0000313" key="22">
    <source>
        <dbReference type="Proteomes" id="UP000070565"/>
    </source>
</evidence>
<keyword evidence="9 18" id="KW-0028">Amino-acid biosynthesis</keyword>
<comment type="pathway">
    <text evidence="4 18">Amino-acid biosynthesis; L-histidine biosynthesis; L-histidine from 5-phospho-alpha-D-ribose 1-diphosphate: step 1/9.</text>
</comment>
<dbReference type="EMBL" id="LHXZ01000018">
    <property type="protein sequence ID" value="KXB03344.1"/>
    <property type="molecule type" value="Genomic_DNA"/>
</dbReference>
<dbReference type="GO" id="GO:0000287">
    <property type="term" value="F:magnesium ion binding"/>
    <property type="evidence" value="ECO:0007669"/>
    <property type="project" value="UniProtKB-UniRule"/>
</dbReference>
<keyword evidence="16 18" id="KW-0368">Histidine biosynthesis</keyword>
<keyword evidence="8 18" id="KW-0963">Cytoplasm</keyword>
<dbReference type="PATRIC" id="fig|1698275.3.peg.181"/>
<dbReference type="Proteomes" id="UP000070565">
    <property type="component" value="Unassembled WGS sequence"/>
</dbReference>
<evidence type="ECO:0000256" key="5">
    <source>
        <dbReference type="ARBA" id="ARBA00007955"/>
    </source>
</evidence>
<proteinExistence type="inferred from homology"/>
<dbReference type="GO" id="GO:0000105">
    <property type="term" value="P:L-histidine biosynthetic process"/>
    <property type="evidence" value="ECO:0007669"/>
    <property type="project" value="UniProtKB-UniRule"/>
</dbReference>
<keyword evidence="15 18" id="KW-0460">Magnesium</keyword>
<evidence type="ECO:0000259" key="19">
    <source>
        <dbReference type="Pfam" id="PF01634"/>
    </source>
</evidence>
<evidence type="ECO:0000259" key="20">
    <source>
        <dbReference type="Pfam" id="PF08029"/>
    </source>
</evidence>
<dbReference type="InterPro" id="IPR018198">
    <property type="entry name" value="ATP_PRibTrfase_CS"/>
</dbReference>
<dbReference type="InterPro" id="IPR020621">
    <property type="entry name" value="ATP-PRT_HisG_long"/>
</dbReference>
<comment type="catalytic activity">
    <reaction evidence="1 18">
        <text>1-(5-phospho-beta-D-ribosyl)-ATP + diphosphate = 5-phospho-alpha-D-ribose 1-diphosphate + ATP</text>
        <dbReference type="Rhea" id="RHEA:18473"/>
        <dbReference type="ChEBI" id="CHEBI:30616"/>
        <dbReference type="ChEBI" id="CHEBI:33019"/>
        <dbReference type="ChEBI" id="CHEBI:58017"/>
        <dbReference type="ChEBI" id="CHEBI:73183"/>
        <dbReference type="EC" id="2.4.2.17"/>
    </reaction>
</comment>
<dbReference type="NCBIfam" id="TIGR03455">
    <property type="entry name" value="HisG_C-term"/>
    <property type="match status" value="1"/>
</dbReference>
<keyword evidence="11 18" id="KW-0808">Transferase</keyword>
<evidence type="ECO:0000256" key="2">
    <source>
        <dbReference type="ARBA" id="ARBA00001946"/>
    </source>
</evidence>
<evidence type="ECO:0000256" key="11">
    <source>
        <dbReference type="ARBA" id="ARBA00022679"/>
    </source>
</evidence>
<dbReference type="InterPro" id="IPR011322">
    <property type="entry name" value="N-reg_PII-like_a/b"/>
</dbReference>
<evidence type="ECO:0000256" key="18">
    <source>
        <dbReference type="HAMAP-Rule" id="MF_00079"/>
    </source>
</evidence>
<dbReference type="Gene3D" id="3.40.190.10">
    <property type="entry name" value="Periplasmic binding protein-like II"/>
    <property type="match status" value="2"/>
</dbReference>
<keyword evidence="14 18" id="KW-0067">ATP-binding</keyword>
<organism evidence="21 22">
    <name type="scientific">candidate division MSBL1 archaeon SCGC-AAA261F19</name>
    <dbReference type="NCBI Taxonomy" id="1698275"/>
    <lineage>
        <taxon>Archaea</taxon>
        <taxon>Methanobacteriati</taxon>
        <taxon>Methanobacteriota</taxon>
        <taxon>candidate division MSBL1</taxon>
    </lineage>
</organism>
<evidence type="ECO:0000256" key="4">
    <source>
        <dbReference type="ARBA" id="ARBA00004667"/>
    </source>
</evidence>
<dbReference type="HAMAP" id="MF_00079">
    <property type="entry name" value="HisG_Long"/>
    <property type="match status" value="1"/>
</dbReference>
<keyword evidence="22" id="KW-1185">Reference proteome</keyword>
<evidence type="ECO:0000256" key="17">
    <source>
        <dbReference type="ARBA" id="ARBA00024861"/>
    </source>
</evidence>
<dbReference type="PROSITE" id="PS01316">
    <property type="entry name" value="ATP_P_PHORIBOSYLTR"/>
    <property type="match status" value="1"/>
</dbReference>
<dbReference type="GO" id="GO:0005524">
    <property type="term" value="F:ATP binding"/>
    <property type="evidence" value="ECO:0007669"/>
    <property type="project" value="UniProtKB-KW"/>
</dbReference>
<feature type="domain" description="Histidine biosynthesis HisG C-terminal" evidence="20">
    <location>
        <begin position="211"/>
        <end position="283"/>
    </location>
</feature>
<evidence type="ECO:0000256" key="1">
    <source>
        <dbReference type="ARBA" id="ARBA00000915"/>
    </source>
</evidence>
<evidence type="ECO:0000256" key="8">
    <source>
        <dbReference type="ARBA" id="ARBA00022490"/>
    </source>
</evidence>
<evidence type="ECO:0000256" key="13">
    <source>
        <dbReference type="ARBA" id="ARBA00022741"/>
    </source>
</evidence>
<feature type="domain" description="ATP phosphoribosyltransferase catalytic" evidence="19">
    <location>
        <begin position="51"/>
        <end position="205"/>
    </location>
</feature>
<keyword evidence="13 18" id="KW-0547">Nucleotide-binding</keyword>
<evidence type="ECO:0000256" key="14">
    <source>
        <dbReference type="ARBA" id="ARBA00022840"/>
    </source>
</evidence>
<dbReference type="FunFam" id="3.30.70.120:FF:000002">
    <property type="entry name" value="ATP phosphoribosyltransferase"/>
    <property type="match status" value="1"/>
</dbReference>
<comment type="cofactor">
    <cofactor evidence="2 18">
        <name>Mg(2+)</name>
        <dbReference type="ChEBI" id="CHEBI:18420"/>
    </cofactor>
</comment>
<dbReference type="Gene3D" id="3.30.70.120">
    <property type="match status" value="1"/>
</dbReference>
<dbReference type="InterPro" id="IPR015867">
    <property type="entry name" value="N-reg_PII/ATP_PRibTrfase_C"/>
</dbReference>
<dbReference type="FunFam" id="3.40.190.10:FF:000082">
    <property type="entry name" value="ATP phosphoribosyltransferase"/>
    <property type="match status" value="1"/>
</dbReference>
<comment type="subcellular location">
    <subcellularLocation>
        <location evidence="3 18">Cytoplasm</location>
    </subcellularLocation>
</comment>
<comment type="caution">
    <text evidence="21">The sequence shown here is derived from an EMBL/GenBank/DDBJ whole genome shotgun (WGS) entry which is preliminary data.</text>
</comment>
<comment type="function">
    <text evidence="17 18">Catalyzes the condensation of ATP and 5-phosphoribose 1-diphosphate to form N'-(5'-phosphoribosyl)-ATP (PR-ATP). Has a crucial role in the pathway because the rate of histidine biosynthesis seems to be controlled primarily by regulation of HisG enzymatic activity.</text>
</comment>
<evidence type="ECO:0000256" key="6">
    <source>
        <dbReference type="ARBA" id="ARBA00011946"/>
    </source>
</evidence>
<evidence type="ECO:0000256" key="9">
    <source>
        <dbReference type="ARBA" id="ARBA00022605"/>
    </source>
</evidence>
<dbReference type="GO" id="GO:0005737">
    <property type="term" value="C:cytoplasm"/>
    <property type="evidence" value="ECO:0007669"/>
    <property type="project" value="UniProtKB-SubCell"/>
</dbReference>
<sequence length="286" mass="31109">MTVKLAVPNKGRLRDPALELLDDSGIGIKDRGARQLFARTSDPELEAIFARTQDIPTIVERGAADLGITGHDLVLESGSEVEELLDLGYGEAKMVVASHMDSSVNTVEDVEDGSKVATEFPNVARRYFDDKGIKVKLTRVSGATEITPIIGVADLIVDLTSTGTTLRTHGLQVIDTIFETSARLIVNLESLKEEKEKIEDVKTAMGSVIRARTSRLVMMNAPVDKLSAIKQIMPGMVGPTVSSVEGTNFLAIQVVVRESEVYDLVKRAKKEGARDILVVPIERLLE</sequence>
<keyword evidence="10 18" id="KW-0328">Glycosyltransferase</keyword>
<evidence type="ECO:0000256" key="16">
    <source>
        <dbReference type="ARBA" id="ARBA00023102"/>
    </source>
</evidence>
<keyword evidence="12 18" id="KW-0479">Metal-binding</keyword>
<dbReference type="Pfam" id="PF01634">
    <property type="entry name" value="HisG"/>
    <property type="match status" value="1"/>
</dbReference>
<evidence type="ECO:0000256" key="7">
    <source>
        <dbReference type="ARBA" id="ARBA00020998"/>
    </source>
</evidence>
<evidence type="ECO:0000313" key="21">
    <source>
        <dbReference type="EMBL" id="KXB03344.1"/>
    </source>
</evidence>
<dbReference type="InterPro" id="IPR013820">
    <property type="entry name" value="ATP_PRibTrfase_cat"/>
</dbReference>
<evidence type="ECO:0000256" key="3">
    <source>
        <dbReference type="ARBA" id="ARBA00004496"/>
    </source>
</evidence>